<evidence type="ECO:0000256" key="3">
    <source>
        <dbReference type="ARBA" id="ARBA00025278"/>
    </source>
</evidence>
<gene>
    <name evidence="7" type="primary">CTK2</name>
    <name evidence="7" type="ORF">LTR24_008759</name>
</gene>
<evidence type="ECO:0000256" key="4">
    <source>
        <dbReference type="RuleBase" id="RU000383"/>
    </source>
</evidence>
<dbReference type="EMBL" id="JAVRRG010000161">
    <property type="protein sequence ID" value="KAK5079997.1"/>
    <property type="molecule type" value="Genomic_DNA"/>
</dbReference>
<name>A0ABR0JZE0_9EURO</name>
<reference evidence="7 8" key="1">
    <citation type="submission" date="2023-08" db="EMBL/GenBank/DDBJ databases">
        <title>Black Yeasts Isolated from many extreme environments.</title>
        <authorList>
            <person name="Coleine C."/>
            <person name="Stajich J.E."/>
            <person name="Selbmann L."/>
        </authorList>
    </citation>
    <scope>NUCLEOTIDE SEQUENCE [LARGE SCALE GENOMIC DNA]</scope>
    <source>
        <strain evidence="7 8">CCFEE 5885</strain>
    </source>
</reference>
<dbReference type="InterPro" id="IPR013763">
    <property type="entry name" value="Cyclin-like_dom"/>
</dbReference>
<dbReference type="GO" id="GO:0016301">
    <property type="term" value="F:kinase activity"/>
    <property type="evidence" value="ECO:0007669"/>
    <property type="project" value="UniProtKB-KW"/>
</dbReference>
<evidence type="ECO:0000313" key="7">
    <source>
        <dbReference type="EMBL" id="KAK5079997.1"/>
    </source>
</evidence>
<dbReference type="Pfam" id="PF00134">
    <property type="entry name" value="Cyclin_N"/>
    <property type="match status" value="1"/>
</dbReference>
<keyword evidence="7" id="KW-0326">Glycosidase</keyword>
<feature type="region of interest" description="Disordered" evidence="5">
    <location>
        <begin position="1"/>
        <end position="62"/>
    </location>
</feature>
<accession>A0ABR0JZE0</accession>
<dbReference type="SUPFAM" id="SSF47954">
    <property type="entry name" value="Cyclin-like"/>
    <property type="match status" value="2"/>
</dbReference>
<evidence type="ECO:0000259" key="6">
    <source>
        <dbReference type="SMART" id="SM00385"/>
    </source>
</evidence>
<protein>
    <recommendedName>
        <fullName evidence="2">RNA polymerase II holoenzyme cyclin-like subunit</fullName>
    </recommendedName>
</protein>
<feature type="domain" description="Cyclin-like" evidence="6">
    <location>
        <begin position="202"/>
        <end position="302"/>
    </location>
</feature>
<keyword evidence="8" id="KW-1185">Reference proteome</keyword>
<dbReference type="InterPro" id="IPR036915">
    <property type="entry name" value="Cyclin-like_sf"/>
</dbReference>
<dbReference type="PANTHER" id="PTHR10026">
    <property type="entry name" value="CYCLIN"/>
    <property type="match status" value="1"/>
</dbReference>
<evidence type="ECO:0000256" key="1">
    <source>
        <dbReference type="ARBA" id="ARBA00008638"/>
    </source>
</evidence>
<feature type="region of interest" description="Disordered" evidence="5">
    <location>
        <begin position="468"/>
        <end position="528"/>
    </location>
</feature>
<proteinExistence type="inferred from homology"/>
<feature type="compositionally biased region" description="Basic residues" evidence="5">
    <location>
        <begin position="1"/>
        <end position="16"/>
    </location>
</feature>
<feature type="compositionally biased region" description="Low complexity" evidence="5">
    <location>
        <begin position="484"/>
        <end position="517"/>
    </location>
</feature>
<dbReference type="CDD" id="cd20546">
    <property type="entry name" value="CYCLIN_SpCG1C_ScCTK2-like_rpt2"/>
    <property type="match status" value="1"/>
</dbReference>
<comment type="similarity">
    <text evidence="1">Belongs to the cyclin family. Cyclin C subfamily.</text>
</comment>
<dbReference type="Proteomes" id="UP001345013">
    <property type="component" value="Unassembled WGS sequence"/>
</dbReference>
<dbReference type="GO" id="GO:0008422">
    <property type="term" value="F:beta-glucosidase activity"/>
    <property type="evidence" value="ECO:0007669"/>
    <property type="project" value="UniProtKB-EC"/>
</dbReference>
<keyword evidence="7" id="KW-0808">Transferase</keyword>
<keyword evidence="7" id="KW-0378">Hydrolase</keyword>
<evidence type="ECO:0000256" key="5">
    <source>
        <dbReference type="SAM" id="MobiDB-lite"/>
    </source>
</evidence>
<organism evidence="7 8">
    <name type="scientific">Lithohypha guttulata</name>
    <dbReference type="NCBI Taxonomy" id="1690604"/>
    <lineage>
        <taxon>Eukaryota</taxon>
        <taxon>Fungi</taxon>
        <taxon>Dikarya</taxon>
        <taxon>Ascomycota</taxon>
        <taxon>Pezizomycotina</taxon>
        <taxon>Eurotiomycetes</taxon>
        <taxon>Chaetothyriomycetidae</taxon>
        <taxon>Chaetothyriales</taxon>
        <taxon>Trichomeriaceae</taxon>
        <taxon>Lithohypha</taxon>
    </lineage>
</organism>
<dbReference type="InterPro" id="IPR043198">
    <property type="entry name" value="Cyclin/Ssn8"/>
</dbReference>
<comment type="function">
    <text evidence="3">Component of the SRB8-11 complex. The SRB8-11 complex is a regulatory module of the Mediator complex which is itself involved in regulation of basal and activated RNA polymerase II-dependent transcription. The SRB8-11 complex may be involved in the transcriptional repression of a subset of genes regulated by Mediator. It may inhibit the association of the Mediator complex with RNA polymerase II to form the holoenzyme complex. The SRB8-11 complex phosphorylates the C-terminal domain (CTD) of the largest subunit of RNA polymerase II.</text>
</comment>
<keyword evidence="7" id="KW-0418">Kinase</keyword>
<dbReference type="SMART" id="SM00385">
    <property type="entry name" value="CYCLIN"/>
    <property type="match status" value="1"/>
</dbReference>
<dbReference type="Gene3D" id="1.10.472.10">
    <property type="entry name" value="Cyclin-like"/>
    <property type="match status" value="2"/>
</dbReference>
<dbReference type="InterPro" id="IPR006671">
    <property type="entry name" value="Cyclin_N"/>
</dbReference>
<sequence length="558" mass="62315">MGKKKPQAARKQHKNAQFRPSFKASGANSEPLAVRSRLDRSWSVEEERRDESGTLNQETTFLAEPSANDPAVEDFQSHEPPLPLPPRPDSIIVSSIQDQSHSVLHLQHVSTVTDGYEPQAQDMMNANGTHQPYRQQQPHDQRHNRNHVNDITGPVNRVPSGPTRSHIQVAKPYVFQQAIEGCLHELGVAQAREDNIRLAGVQWIENARKALKLPVRTFDTAVIYYHKFRLSHADNEYSFVDAAAAALFAACKIEDTLKKSRDILCAAHNLKVSSRADHLSSDDPIFEHQSRAIIGLERLMLEASSFDFRNRHPQHVLVKLAKDFGLERHSAITKTAYLISIDLYRTFAPLKQSTAAMAFACLDLAGRLHGQEMATIADGRDYARWGIERAMVMGMVPHKQATALLLYKPPLDTKTLLDLLDLYTHYRNSTSIGPQFPIDAFLEIRIPLNKELSMRRIPRYTEFIDPSELGKRADPSGYAGPATNGVLPSPNGLPPNGGLKASPTSPATPITPGTPSIRQKAGERGKEGTVRFMLNPDREREEKVITIQYAPLLASMRR</sequence>
<feature type="compositionally biased region" description="Basic and acidic residues" evidence="5">
    <location>
        <begin position="36"/>
        <end position="52"/>
    </location>
</feature>
<evidence type="ECO:0000256" key="2">
    <source>
        <dbReference type="ARBA" id="ARBA00014912"/>
    </source>
</evidence>
<comment type="caution">
    <text evidence="7">The sequence shown here is derived from an EMBL/GenBank/DDBJ whole genome shotgun (WGS) entry which is preliminary data.</text>
</comment>
<keyword evidence="4" id="KW-0195">Cyclin</keyword>
<evidence type="ECO:0000313" key="8">
    <source>
        <dbReference type="Proteomes" id="UP001345013"/>
    </source>
</evidence>